<keyword evidence="2" id="KW-1133">Transmembrane helix</keyword>
<dbReference type="GO" id="GO:0005524">
    <property type="term" value="F:ATP binding"/>
    <property type="evidence" value="ECO:0007669"/>
    <property type="project" value="UniProtKB-UniRule"/>
</dbReference>
<dbReference type="GO" id="GO:0046872">
    <property type="term" value="F:metal ion binding"/>
    <property type="evidence" value="ECO:0007669"/>
    <property type="project" value="InterPro"/>
</dbReference>
<reference evidence="4" key="1">
    <citation type="submission" date="2023-06" db="EMBL/GenBank/DDBJ databases">
        <title>Draft genome of Marssonina rosae.</title>
        <authorList>
            <person name="Cheng Q."/>
        </authorList>
    </citation>
    <scope>NUCLEOTIDE SEQUENCE</scope>
    <source>
        <strain evidence="4">R4</strain>
    </source>
</reference>
<gene>
    <name evidence="4" type="ORF">QTJ16_006080</name>
</gene>
<keyword evidence="1" id="KW-0067">ATP-binding</keyword>
<protein>
    <recommendedName>
        <fullName evidence="3">ATP-grasp domain-containing protein</fullName>
    </recommendedName>
</protein>
<keyword evidence="5" id="KW-1185">Reference proteome</keyword>
<dbReference type="Gene3D" id="3.30.470.20">
    <property type="entry name" value="ATP-grasp fold, B domain"/>
    <property type="match status" value="1"/>
</dbReference>
<keyword evidence="1" id="KW-0547">Nucleotide-binding</keyword>
<name>A0AAD9WB32_9HELO</name>
<organism evidence="4 5">
    <name type="scientific">Diplocarpon rosae</name>
    <dbReference type="NCBI Taxonomy" id="946125"/>
    <lineage>
        <taxon>Eukaryota</taxon>
        <taxon>Fungi</taxon>
        <taxon>Dikarya</taxon>
        <taxon>Ascomycota</taxon>
        <taxon>Pezizomycotina</taxon>
        <taxon>Leotiomycetes</taxon>
        <taxon>Helotiales</taxon>
        <taxon>Drepanopezizaceae</taxon>
        <taxon>Diplocarpon</taxon>
    </lineage>
</organism>
<dbReference type="SUPFAM" id="SSF56059">
    <property type="entry name" value="Glutathione synthetase ATP-binding domain-like"/>
    <property type="match status" value="1"/>
</dbReference>
<dbReference type="Proteomes" id="UP001285354">
    <property type="component" value="Unassembled WGS sequence"/>
</dbReference>
<evidence type="ECO:0000313" key="4">
    <source>
        <dbReference type="EMBL" id="KAK2624887.1"/>
    </source>
</evidence>
<accession>A0AAD9WB32</accession>
<dbReference type="AlphaFoldDB" id="A0AAD9WB32"/>
<evidence type="ECO:0000259" key="3">
    <source>
        <dbReference type="PROSITE" id="PS50975"/>
    </source>
</evidence>
<comment type="caution">
    <text evidence="4">The sequence shown here is derived from an EMBL/GenBank/DDBJ whole genome shotgun (WGS) entry which is preliminary data.</text>
</comment>
<keyword evidence="2" id="KW-0812">Transmembrane</keyword>
<feature type="domain" description="ATP-grasp" evidence="3">
    <location>
        <begin position="191"/>
        <end position="389"/>
    </location>
</feature>
<dbReference type="EMBL" id="JAUBYV010000009">
    <property type="protein sequence ID" value="KAK2624887.1"/>
    <property type="molecule type" value="Genomic_DNA"/>
</dbReference>
<dbReference type="PROSITE" id="PS50975">
    <property type="entry name" value="ATP_GRASP"/>
    <property type="match status" value="1"/>
</dbReference>
<evidence type="ECO:0000313" key="5">
    <source>
        <dbReference type="Proteomes" id="UP001285354"/>
    </source>
</evidence>
<keyword evidence="2" id="KW-0472">Membrane</keyword>
<feature type="transmembrane region" description="Helical" evidence="2">
    <location>
        <begin position="20"/>
        <end position="40"/>
    </location>
</feature>
<sequence>MPLTANSPMYLHLVQNLSLLIIAASCAPLCTLIAASSWLVSPYTRRARRIEQQRRWRQLHAPESRRTILVTGLGMSKGLAIARAFYRSGHDVVGADWEPYGVPVCGRFSTALKRFYRLEKPETSSGPSTYIHGLVGIIVKEHVDLWVSCSGVASAVEDGKAAEAVEALTNCKVVQFGAAMTSLLHEKHSFIENTKKLGLKVPDTHLITSPGEAMALLHQDSGPAQKRFIMKSVGLEDSIRADMSLLPCSSREKTHHHITRLQPSPARPFVLQQFIRGPEFCTHSLVVRGQVLAFTACESAELLMHYQTLPSSSAVFQAMLEYTRVYAAKMGERMTGHFSIDFLLDEDSPESDRMNRIYPIECNPRAHTAVVLFAEESWEMVEAYLAVLDHDEKHERSQVVIPEPGTGYYWIGHDLVTRLILPLLSLLRGKTGYSHLRRNWAEFLGHVIFWKDGTYEIWDPWPAWALYCVYWPGIYLACILTGRRWSRCNVSTTKVFNC</sequence>
<proteinExistence type="predicted"/>
<dbReference type="InterPro" id="IPR011761">
    <property type="entry name" value="ATP-grasp"/>
</dbReference>
<evidence type="ECO:0000256" key="1">
    <source>
        <dbReference type="PROSITE-ProRule" id="PRU00409"/>
    </source>
</evidence>
<evidence type="ECO:0000256" key="2">
    <source>
        <dbReference type="SAM" id="Phobius"/>
    </source>
</evidence>